<dbReference type="Pfam" id="PF25881">
    <property type="entry name" value="HH_YBHG"/>
    <property type="match status" value="1"/>
</dbReference>
<dbReference type="EMBL" id="CP002637">
    <property type="protein sequence ID" value="AEC00690.1"/>
    <property type="molecule type" value="Genomic_DNA"/>
</dbReference>
<name>C9LSK0_SELS3</name>
<feature type="signal peptide" evidence="4">
    <location>
        <begin position="1"/>
        <end position="21"/>
    </location>
</feature>
<evidence type="ECO:0000313" key="7">
    <source>
        <dbReference type="EMBL" id="AEC00690.1"/>
    </source>
</evidence>
<organism evidence="8 9">
    <name type="scientific">Selenomonas sputigena (strain ATCC 35185 / DSM 20758 / CCUG 44933 / VPI D19B-28)</name>
    <dbReference type="NCBI Taxonomy" id="546271"/>
    <lineage>
        <taxon>Bacteria</taxon>
        <taxon>Bacillati</taxon>
        <taxon>Bacillota</taxon>
        <taxon>Negativicutes</taxon>
        <taxon>Selenomonadales</taxon>
        <taxon>Selenomonadaceae</taxon>
        <taxon>Selenomonas</taxon>
    </lineage>
</organism>
<evidence type="ECO:0000256" key="1">
    <source>
        <dbReference type="ARBA" id="ARBA00004196"/>
    </source>
</evidence>
<evidence type="ECO:0000256" key="4">
    <source>
        <dbReference type="SAM" id="SignalP"/>
    </source>
</evidence>
<dbReference type="PANTHER" id="PTHR32347:SF29">
    <property type="entry name" value="UPF0194 MEMBRANE PROTEIN YBHG"/>
    <property type="match status" value="1"/>
</dbReference>
<dbReference type="HOGENOM" id="CLU_018816_6_3_9"/>
<dbReference type="Proteomes" id="UP000003505">
    <property type="component" value="Unassembled WGS sequence"/>
</dbReference>
<reference evidence="8 9" key="1">
    <citation type="submission" date="2009-09" db="EMBL/GenBank/DDBJ databases">
        <authorList>
            <person name="Weinstock G."/>
            <person name="Sodergren E."/>
            <person name="Clifton S."/>
            <person name="Fulton L."/>
            <person name="Fulton B."/>
            <person name="Courtney L."/>
            <person name="Fronick C."/>
            <person name="Harrison M."/>
            <person name="Strong C."/>
            <person name="Farmer C."/>
            <person name="Delahaunty K."/>
            <person name="Markovic C."/>
            <person name="Hall O."/>
            <person name="Minx P."/>
            <person name="Tomlinson C."/>
            <person name="Mitreva M."/>
            <person name="Nelson J."/>
            <person name="Hou S."/>
            <person name="Wollam A."/>
            <person name="Pepin K.H."/>
            <person name="Johnson M."/>
            <person name="Bhonagiri V."/>
            <person name="Nash W.E."/>
            <person name="Warren W."/>
            <person name="Chinwalla A."/>
            <person name="Mardis E.R."/>
            <person name="Wilson R.K."/>
        </authorList>
    </citation>
    <scope>NUCLEOTIDE SEQUENCE [LARGE SCALE GENOMIC DNA]</scope>
    <source>
        <strain evidence="8">ATCC 35185</strain>
        <strain evidence="9">ATCC 35185 / DSM 20758 / VPI D19B-28</strain>
    </source>
</reference>
<dbReference type="Gene3D" id="2.40.50.100">
    <property type="match status" value="1"/>
</dbReference>
<evidence type="ECO:0000313" key="8">
    <source>
        <dbReference type="EMBL" id="EEX78240.1"/>
    </source>
</evidence>
<keyword evidence="4" id="KW-0732">Signal</keyword>
<evidence type="ECO:0000259" key="6">
    <source>
        <dbReference type="Pfam" id="PF25990"/>
    </source>
</evidence>
<evidence type="ECO:0000259" key="5">
    <source>
        <dbReference type="Pfam" id="PF25881"/>
    </source>
</evidence>
<feature type="coiled-coil region" evidence="3">
    <location>
        <begin position="154"/>
        <end position="214"/>
    </location>
</feature>
<feature type="domain" description="YknX-like beta-barrel" evidence="6">
    <location>
        <begin position="248"/>
        <end position="331"/>
    </location>
</feature>
<dbReference type="Gene3D" id="2.40.30.170">
    <property type="match status" value="1"/>
</dbReference>
<comment type="subcellular location">
    <subcellularLocation>
        <location evidence="1">Cell envelope</location>
    </subcellularLocation>
</comment>
<dbReference type="InterPro" id="IPR058636">
    <property type="entry name" value="Beta-barrel_YknX"/>
</dbReference>
<dbReference type="Gene3D" id="1.10.287.470">
    <property type="entry name" value="Helix hairpin bin"/>
    <property type="match status" value="1"/>
</dbReference>
<dbReference type="PANTHER" id="PTHR32347">
    <property type="entry name" value="EFFLUX SYSTEM COMPONENT YKNX-RELATED"/>
    <property type="match status" value="1"/>
</dbReference>
<evidence type="ECO:0000313" key="10">
    <source>
        <dbReference type="Proteomes" id="UP000011124"/>
    </source>
</evidence>
<dbReference type="InterPro" id="IPR050465">
    <property type="entry name" value="UPF0194_transport"/>
</dbReference>
<proteinExistence type="predicted"/>
<sequence length="333" mass="36355">MKTRTKLLLFSLVLLAAGSGAYLYHVHESAVQHERAAHLRLSGNVDIREVTLAFRPSERLSEILVDEGDSVEEGQLLARLDSAELALNLQKAKAQTKAQEAVLEKLKNGTRSEEILHAQENVCAAAAASANARGIYARMLEIYETSEGISLQELDNARAAAESAEAKTRAAEAALEEARTGARGEDILQAEATLAALRAEEERLAHLLTQYELRAPSAGVIRSRLLEVGDMASPAMPVFKLSLIERKQVRVYVSEADLSRIHEGQKALITTTSEADKPLTGTVGFIASTAEFTPKTVETEDLRTSLVYEMRISVDDPDNRLRLGMPVNARIDL</sequence>
<evidence type="ECO:0000313" key="9">
    <source>
        <dbReference type="Proteomes" id="UP000003505"/>
    </source>
</evidence>
<dbReference type="AlphaFoldDB" id="C9LSK0"/>
<dbReference type="Pfam" id="PF25990">
    <property type="entry name" value="Beta-barrel_YknX"/>
    <property type="match status" value="1"/>
</dbReference>
<dbReference type="SUPFAM" id="SSF111369">
    <property type="entry name" value="HlyD-like secretion proteins"/>
    <property type="match status" value="1"/>
</dbReference>
<protein>
    <submittedName>
        <fullName evidence="8">Auxiliary transport protein, membrane fusion protein (MFP) family protein</fullName>
    </submittedName>
    <submittedName>
        <fullName evidence="7">Secretion protein HlyD family protein</fullName>
    </submittedName>
</protein>
<evidence type="ECO:0000256" key="3">
    <source>
        <dbReference type="SAM" id="Coils"/>
    </source>
</evidence>
<dbReference type="OrthoDB" id="9778236at2"/>
<reference evidence="7 10" key="2">
    <citation type="submission" date="2011-04" db="EMBL/GenBank/DDBJ databases">
        <title>The complete genome of Selenomonas sputigena DSM 20758.</title>
        <authorList>
            <consortium name="US DOE Joint Genome Institute (JGI-PGF)"/>
            <person name="Lucas S."/>
            <person name="Copeland A."/>
            <person name="Lapidus A."/>
            <person name="Bruce D."/>
            <person name="Goodwin L."/>
            <person name="Pitluck S."/>
            <person name="Peters L."/>
            <person name="Kyrpides N."/>
            <person name="Mavromatis K."/>
            <person name="Ivanova N."/>
            <person name="Ovchinnikova G."/>
            <person name="Teshima H."/>
            <person name="Detter J.C."/>
            <person name="Tapia R."/>
            <person name="Han C."/>
            <person name="Land M."/>
            <person name="Hauser L."/>
            <person name="Markowitz V."/>
            <person name="Cheng J.-F."/>
            <person name="Hugenholtz P."/>
            <person name="Woyke T."/>
            <person name="Wu D."/>
            <person name="Gronow S."/>
            <person name="Wellnitz S."/>
            <person name="Schneider S."/>
            <person name="Klenk H.-P."/>
            <person name="Eisen J.A."/>
        </authorList>
    </citation>
    <scope>NUCLEOTIDE SEQUENCE [LARGE SCALE GENOMIC DNA]</scope>
    <source>
        <strain evidence="7">ATCC 35185</strain>
        <strain evidence="10">ATCC 35185 / DSM 20758 / VPI D19B-28</strain>
    </source>
</reference>
<feature type="domain" description="YbhG-like alpha-helical hairpin" evidence="5">
    <location>
        <begin position="80"/>
        <end position="197"/>
    </location>
</feature>
<keyword evidence="2 3" id="KW-0175">Coiled coil</keyword>
<feature type="chain" id="PRO_5038283506" evidence="4">
    <location>
        <begin position="22"/>
        <end position="333"/>
    </location>
</feature>
<dbReference type="RefSeq" id="WP_006191245.1">
    <property type="nucleotide sequence ID" value="NC_015437.1"/>
</dbReference>
<gene>
    <name evidence="7" type="ordered locus">Selsp_1734</name>
    <name evidence="8" type="ORF">SELSPUOL_00425</name>
</gene>
<dbReference type="EMBL" id="ACKP02000010">
    <property type="protein sequence ID" value="EEX78240.1"/>
    <property type="molecule type" value="Genomic_DNA"/>
</dbReference>
<dbReference type="eggNOG" id="COG1566">
    <property type="taxonomic scope" value="Bacteria"/>
</dbReference>
<evidence type="ECO:0000256" key="2">
    <source>
        <dbReference type="ARBA" id="ARBA00023054"/>
    </source>
</evidence>
<keyword evidence="10" id="KW-1185">Reference proteome</keyword>
<dbReference type="InterPro" id="IPR059052">
    <property type="entry name" value="HH_YbhG-like"/>
</dbReference>
<accession>C9LSK0</accession>
<dbReference type="Proteomes" id="UP000011124">
    <property type="component" value="Chromosome"/>
</dbReference>
<dbReference type="STRING" id="546271.Selsp_1734"/>
<dbReference type="KEGG" id="ssg:Selsp_1734"/>
<dbReference type="GO" id="GO:0030313">
    <property type="term" value="C:cell envelope"/>
    <property type="evidence" value="ECO:0007669"/>
    <property type="project" value="UniProtKB-SubCell"/>
</dbReference>